<organism evidence="17 18">
    <name type="scientific">Absicoccus porci</name>
    <dbReference type="NCBI Taxonomy" id="2486576"/>
    <lineage>
        <taxon>Bacteria</taxon>
        <taxon>Bacillati</taxon>
        <taxon>Bacillota</taxon>
        <taxon>Erysipelotrichia</taxon>
        <taxon>Erysipelotrichales</taxon>
        <taxon>Erysipelotrichaceae</taxon>
        <taxon>Absicoccus</taxon>
    </lineage>
</organism>
<dbReference type="EC" id="2.6.1.19" evidence="6"/>
<evidence type="ECO:0000256" key="10">
    <source>
        <dbReference type="ARBA" id="ARBA00029760"/>
    </source>
</evidence>
<dbReference type="OrthoDB" id="9807885at2"/>
<keyword evidence="8 17" id="KW-0808">Transferase</keyword>
<comment type="cofactor">
    <cofactor evidence="2">
        <name>pyridoxal 5'-phosphate</name>
        <dbReference type="ChEBI" id="CHEBI:597326"/>
    </cofactor>
</comment>
<dbReference type="GO" id="GO:0009448">
    <property type="term" value="P:gamma-aminobutyric acid metabolic process"/>
    <property type="evidence" value="ECO:0007669"/>
    <property type="project" value="InterPro"/>
</dbReference>
<dbReference type="Gene3D" id="3.90.1150.10">
    <property type="entry name" value="Aspartate Aminotransferase, domain 1"/>
    <property type="match status" value="1"/>
</dbReference>
<reference evidence="17 18" key="1">
    <citation type="submission" date="2018-11" db="EMBL/GenBank/DDBJ databases">
        <title>Clostridium sp. nov., a member of the family Erysipelotrichaceae isolated from pig faeces.</title>
        <authorList>
            <person name="Chang Y.-H."/>
        </authorList>
    </citation>
    <scope>NUCLEOTIDE SEQUENCE [LARGE SCALE GENOMIC DNA]</scope>
    <source>
        <strain evidence="17 18">YH-panp20</strain>
    </source>
</reference>
<evidence type="ECO:0000256" key="11">
    <source>
        <dbReference type="ARBA" id="ARBA00030204"/>
    </source>
</evidence>
<dbReference type="EC" id="2.6.1.22" evidence="5"/>
<dbReference type="PANTHER" id="PTHR11986">
    <property type="entry name" value="AMINOTRANSFERASE CLASS III"/>
    <property type="match status" value="1"/>
</dbReference>
<dbReference type="FunFam" id="3.40.640.10:FF:000013">
    <property type="entry name" value="4-aminobutyrate aminotransferase"/>
    <property type="match status" value="1"/>
</dbReference>
<dbReference type="InterPro" id="IPR004632">
    <property type="entry name" value="4NH2But_aminotransferase_bac"/>
</dbReference>
<comment type="similarity">
    <text evidence="4 16">Belongs to the class-III pyridoxal-phosphate-dependent aminotransferase family.</text>
</comment>
<comment type="caution">
    <text evidence="17">The sequence shown here is derived from an EMBL/GenBank/DDBJ whole genome shotgun (WGS) entry which is preliminary data.</text>
</comment>
<dbReference type="CDD" id="cd00610">
    <property type="entry name" value="OAT_like"/>
    <property type="match status" value="1"/>
</dbReference>
<evidence type="ECO:0000256" key="14">
    <source>
        <dbReference type="ARBA" id="ARBA00048021"/>
    </source>
</evidence>
<dbReference type="InterPro" id="IPR049704">
    <property type="entry name" value="Aminotrans_3_PPA_site"/>
</dbReference>
<evidence type="ECO:0000256" key="3">
    <source>
        <dbReference type="ARBA" id="ARBA00005176"/>
    </source>
</evidence>
<evidence type="ECO:0000256" key="4">
    <source>
        <dbReference type="ARBA" id="ARBA00008954"/>
    </source>
</evidence>
<sequence>MLKDALPEIKTRTLPGPKAQVILDRRHKVVPDAIGCPYPCVISRGEGAMIEDVDGNLFLDWVGGVGVLNIGYSQPEVVEAVKNQADKYFHSMMNVTTHEGYISLAEKLCEIAPVKGEEKKAYFANSGAEADENAVKIAKAFTKRPNVIVFSGAFHGRTLMTMAMTSKKAYAVDMGPFPDGVYRAKFPYYYRRPEGMPDEALVDYYMDSIKDVFEQCGAANTIAAMVVEPLQGEGGFIPAPLEWVKAVRQICDENGILLVADEVQSGFCRTGKMFASEYWQEVGVQPDIIATAKSIAGGVPLSAIVARKEIMDAPAPGTIGGTFCGNALACAAALKVIEVMERDHLADRSMEIGQKVMDRYHKMQEKYPCIGDVRGLGGMVGIEFVKDGKEPDPDLTKTIISYCANHGLLVEGAGTYSNVIRFLAPLVMTDAQLEAGLDIMEQAIAYGLHQS</sequence>
<evidence type="ECO:0000256" key="13">
    <source>
        <dbReference type="ARBA" id="ARBA00031787"/>
    </source>
</evidence>
<evidence type="ECO:0000313" key="18">
    <source>
        <dbReference type="Proteomes" id="UP000276568"/>
    </source>
</evidence>
<keyword evidence="18" id="KW-1185">Reference proteome</keyword>
<keyword evidence="9 16" id="KW-0663">Pyridoxal phosphate</keyword>
<dbReference type="Gene3D" id="3.40.640.10">
    <property type="entry name" value="Type I PLP-dependent aspartate aminotransferase-like (Major domain)"/>
    <property type="match status" value="1"/>
</dbReference>
<evidence type="ECO:0000256" key="16">
    <source>
        <dbReference type="RuleBase" id="RU003560"/>
    </source>
</evidence>
<dbReference type="Proteomes" id="UP000276568">
    <property type="component" value="Unassembled WGS sequence"/>
</dbReference>
<comment type="pathway">
    <text evidence="3">Amino-acid degradation; 4-aminobutanoate degradation.</text>
</comment>
<evidence type="ECO:0000256" key="8">
    <source>
        <dbReference type="ARBA" id="ARBA00022679"/>
    </source>
</evidence>
<dbReference type="InterPro" id="IPR015421">
    <property type="entry name" value="PyrdxlP-dep_Trfase_major"/>
</dbReference>
<evidence type="ECO:0000313" key="17">
    <source>
        <dbReference type="EMBL" id="RNM29635.1"/>
    </source>
</evidence>
<dbReference type="GO" id="GO:0030170">
    <property type="term" value="F:pyridoxal phosphate binding"/>
    <property type="evidence" value="ECO:0007669"/>
    <property type="project" value="InterPro"/>
</dbReference>
<dbReference type="PIRSF" id="PIRSF000521">
    <property type="entry name" value="Transaminase_4ab_Lys_Orn"/>
    <property type="match status" value="1"/>
</dbReference>
<dbReference type="Pfam" id="PF00202">
    <property type="entry name" value="Aminotran_3"/>
    <property type="match status" value="1"/>
</dbReference>
<dbReference type="InterPro" id="IPR005814">
    <property type="entry name" value="Aminotrans_3"/>
</dbReference>
<dbReference type="PANTHER" id="PTHR11986:SF58">
    <property type="entry name" value="LEUCINE_METHIONINE RACEMASE"/>
    <property type="match status" value="1"/>
</dbReference>
<evidence type="ECO:0000256" key="15">
    <source>
        <dbReference type="ARBA" id="ARBA00050054"/>
    </source>
</evidence>
<dbReference type="PROSITE" id="PS00600">
    <property type="entry name" value="AA_TRANSFER_CLASS_3"/>
    <property type="match status" value="1"/>
</dbReference>
<dbReference type="InterPro" id="IPR015424">
    <property type="entry name" value="PyrdxlP-dep_Trfase"/>
</dbReference>
<protein>
    <recommendedName>
        <fullName evidence="12">(S)-3-amino-2-methylpropionate transaminase</fullName>
        <ecNumber evidence="6">2.6.1.19</ecNumber>
        <ecNumber evidence="5">2.6.1.22</ecNumber>
    </recommendedName>
    <alternativeName>
        <fullName evidence="13">GABA aminotransferase</fullName>
    </alternativeName>
    <alternativeName>
        <fullName evidence="11">Gamma-amino-N-butyrate transaminase</fullName>
    </alternativeName>
    <alternativeName>
        <fullName evidence="15">Glutamate:succinic semialdehyde transaminase</fullName>
    </alternativeName>
    <alternativeName>
        <fullName evidence="10">L-AIBAT</fullName>
    </alternativeName>
</protein>
<proteinExistence type="inferred from homology"/>
<evidence type="ECO:0000256" key="1">
    <source>
        <dbReference type="ARBA" id="ARBA00001750"/>
    </source>
</evidence>
<dbReference type="SUPFAM" id="SSF53383">
    <property type="entry name" value="PLP-dependent transferases"/>
    <property type="match status" value="1"/>
</dbReference>
<accession>A0A3N0HXZ1</accession>
<dbReference type="EMBL" id="RJQC01000003">
    <property type="protein sequence ID" value="RNM29635.1"/>
    <property type="molecule type" value="Genomic_DNA"/>
</dbReference>
<gene>
    <name evidence="17" type="primary">gabT</name>
    <name evidence="17" type="ORF">EDX97_08330</name>
</gene>
<evidence type="ECO:0000256" key="2">
    <source>
        <dbReference type="ARBA" id="ARBA00001933"/>
    </source>
</evidence>
<evidence type="ECO:0000256" key="9">
    <source>
        <dbReference type="ARBA" id="ARBA00022898"/>
    </source>
</evidence>
<evidence type="ECO:0000256" key="6">
    <source>
        <dbReference type="ARBA" id="ARBA00012912"/>
    </source>
</evidence>
<dbReference type="InterPro" id="IPR050103">
    <property type="entry name" value="Class-III_PLP-dep_AT"/>
</dbReference>
<dbReference type="GO" id="GO:0034386">
    <property type="term" value="F:4-aminobutyrate:2-oxoglutarate transaminase activity"/>
    <property type="evidence" value="ECO:0007669"/>
    <property type="project" value="UniProtKB-EC"/>
</dbReference>
<dbReference type="AlphaFoldDB" id="A0A3N0HXZ1"/>
<dbReference type="GO" id="GO:0042802">
    <property type="term" value="F:identical protein binding"/>
    <property type="evidence" value="ECO:0007669"/>
    <property type="project" value="TreeGrafter"/>
</dbReference>
<dbReference type="GO" id="GO:0047298">
    <property type="term" value="F:(S)-3-amino-2-methylpropionate transaminase activity"/>
    <property type="evidence" value="ECO:0007669"/>
    <property type="project" value="UniProtKB-EC"/>
</dbReference>
<comment type="catalytic activity">
    <reaction evidence="14">
        <text>4-aminobutanoate + 2-oxoglutarate = succinate semialdehyde + L-glutamate</text>
        <dbReference type="Rhea" id="RHEA:23352"/>
        <dbReference type="ChEBI" id="CHEBI:16810"/>
        <dbReference type="ChEBI" id="CHEBI:29985"/>
        <dbReference type="ChEBI" id="CHEBI:57706"/>
        <dbReference type="ChEBI" id="CHEBI:59888"/>
        <dbReference type="EC" id="2.6.1.19"/>
    </reaction>
</comment>
<comment type="catalytic activity">
    <reaction evidence="1">
        <text>(S)-3-amino-2-methylpropanoate + 2-oxoglutarate = 2-methyl-3-oxopropanoate + L-glutamate</text>
        <dbReference type="Rhea" id="RHEA:13993"/>
        <dbReference type="ChEBI" id="CHEBI:16810"/>
        <dbReference type="ChEBI" id="CHEBI:29985"/>
        <dbReference type="ChEBI" id="CHEBI:57700"/>
        <dbReference type="ChEBI" id="CHEBI:58655"/>
        <dbReference type="EC" id="2.6.1.22"/>
    </reaction>
</comment>
<dbReference type="NCBIfam" id="TIGR00700">
    <property type="entry name" value="GABAtrnsam"/>
    <property type="match status" value="1"/>
</dbReference>
<keyword evidence="7 17" id="KW-0032">Aminotransferase</keyword>
<evidence type="ECO:0000256" key="5">
    <source>
        <dbReference type="ARBA" id="ARBA00012876"/>
    </source>
</evidence>
<name>A0A3N0HXZ1_9FIRM</name>
<evidence type="ECO:0000256" key="7">
    <source>
        <dbReference type="ARBA" id="ARBA00022576"/>
    </source>
</evidence>
<dbReference type="RefSeq" id="WP_128520710.1">
    <property type="nucleotide sequence ID" value="NZ_JBQHVF010000002.1"/>
</dbReference>
<dbReference type="InterPro" id="IPR015422">
    <property type="entry name" value="PyrdxlP-dep_Trfase_small"/>
</dbReference>
<evidence type="ECO:0000256" key="12">
    <source>
        <dbReference type="ARBA" id="ARBA00030857"/>
    </source>
</evidence>